<keyword evidence="2" id="KW-1185">Reference proteome</keyword>
<dbReference type="Proteomes" id="UP001357223">
    <property type="component" value="Chromosome"/>
</dbReference>
<reference evidence="1 2" key="1">
    <citation type="submission" date="2023-10" db="EMBL/GenBank/DDBJ databases">
        <title>Niallia locisalis sp.nov. isolated from a salt pond sample.</title>
        <authorList>
            <person name="Li X.-J."/>
            <person name="Dong L."/>
        </authorList>
    </citation>
    <scope>NUCLEOTIDE SEQUENCE [LARGE SCALE GENOMIC DNA]</scope>
    <source>
        <strain evidence="1 2">DSM 29761</strain>
    </source>
</reference>
<name>A0ABZ2C7G3_9BACI</name>
<evidence type="ECO:0000313" key="2">
    <source>
        <dbReference type="Proteomes" id="UP001357223"/>
    </source>
</evidence>
<protein>
    <submittedName>
        <fullName evidence="1">Uncharacterized protein</fullName>
    </submittedName>
</protein>
<proteinExistence type="predicted"/>
<evidence type="ECO:0000313" key="1">
    <source>
        <dbReference type="EMBL" id="WVX78916.1"/>
    </source>
</evidence>
<sequence>MKETCSKCQAVFKEDDQVVLDIFSKVTHVDCWDDNPGFVVTEGEYKDISESYANLVDG</sequence>
<accession>A0ABZ2C7G3</accession>
<gene>
    <name evidence="1" type="ORF">R4Z09_16540</name>
</gene>
<dbReference type="RefSeq" id="WP_338447850.1">
    <property type="nucleotide sequence ID" value="NZ_CP137640.1"/>
</dbReference>
<dbReference type="EMBL" id="CP137640">
    <property type="protein sequence ID" value="WVX78916.1"/>
    <property type="molecule type" value="Genomic_DNA"/>
</dbReference>
<organism evidence="1 2">
    <name type="scientific">Niallia oryzisoli</name>
    <dbReference type="NCBI Taxonomy" id="1737571"/>
    <lineage>
        <taxon>Bacteria</taxon>
        <taxon>Bacillati</taxon>
        <taxon>Bacillota</taxon>
        <taxon>Bacilli</taxon>
        <taxon>Bacillales</taxon>
        <taxon>Bacillaceae</taxon>
        <taxon>Niallia</taxon>
    </lineage>
</organism>